<dbReference type="RefSeq" id="WP_128563667.1">
    <property type="nucleotide sequence ID" value="NZ_BPQH01000011.1"/>
</dbReference>
<reference evidence="3" key="1">
    <citation type="journal article" date="2021" name="Front. Microbiol.">
        <title>Comprehensive Comparative Genomics and Phenotyping of Methylobacterium Species.</title>
        <authorList>
            <person name="Alessa O."/>
            <person name="Ogura Y."/>
            <person name="Fujitani Y."/>
            <person name="Takami H."/>
            <person name="Hayashi T."/>
            <person name="Sahin N."/>
            <person name="Tani A."/>
        </authorList>
    </citation>
    <scope>NUCLEOTIDE SEQUENCE</scope>
    <source>
        <strain evidence="3">KCTC 52305</strain>
    </source>
</reference>
<evidence type="ECO:0000313" key="3">
    <source>
        <dbReference type="EMBL" id="GJD50979.1"/>
    </source>
</evidence>
<evidence type="ECO:0008006" key="5">
    <source>
        <dbReference type="Google" id="ProtNLM"/>
    </source>
</evidence>
<dbReference type="Proteomes" id="UP001055167">
    <property type="component" value="Unassembled WGS sequence"/>
</dbReference>
<keyword evidence="2" id="KW-0812">Transmembrane</keyword>
<keyword evidence="4" id="KW-1185">Reference proteome</keyword>
<gene>
    <name evidence="3" type="ORF">OPKNFCMD_3730</name>
</gene>
<accession>A0ABQ4R1F9</accession>
<feature type="transmembrane region" description="Helical" evidence="2">
    <location>
        <begin position="47"/>
        <end position="66"/>
    </location>
</feature>
<evidence type="ECO:0000256" key="2">
    <source>
        <dbReference type="SAM" id="Phobius"/>
    </source>
</evidence>
<keyword evidence="2" id="KW-0472">Membrane</keyword>
<comment type="caution">
    <text evidence="3">The sequence shown here is derived from an EMBL/GenBank/DDBJ whole genome shotgun (WGS) entry which is preliminary data.</text>
</comment>
<sequence>MASGHPIDQSGDPGRGDAAAEERRRAEAALARDTLIHNEQVKLTANLMNIGAAGFAITGIVAPLTGALATTGRIGDDALALMVVWFVLGVGLHCGARLTLTNLR</sequence>
<evidence type="ECO:0000256" key="1">
    <source>
        <dbReference type="SAM" id="MobiDB-lite"/>
    </source>
</evidence>
<feature type="compositionally biased region" description="Basic and acidic residues" evidence="1">
    <location>
        <begin position="14"/>
        <end position="23"/>
    </location>
</feature>
<keyword evidence="2" id="KW-1133">Transmembrane helix</keyword>
<proteinExistence type="predicted"/>
<evidence type="ECO:0000313" key="4">
    <source>
        <dbReference type="Proteomes" id="UP001055167"/>
    </source>
</evidence>
<organism evidence="3 4">
    <name type="scientific">Methylobacterium crusticola</name>
    <dbReference type="NCBI Taxonomy" id="1697972"/>
    <lineage>
        <taxon>Bacteria</taxon>
        <taxon>Pseudomonadati</taxon>
        <taxon>Pseudomonadota</taxon>
        <taxon>Alphaproteobacteria</taxon>
        <taxon>Hyphomicrobiales</taxon>
        <taxon>Methylobacteriaceae</taxon>
        <taxon>Methylobacterium</taxon>
    </lineage>
</organism>
<feature type="region of interest" description="Disordered" evidence="1">
    <location>
        <begin position="1"/>
        <end position="23"/>
    </location>
</feature>
<name>A0ABQ4R1F9_9HYPH</name>
<feature type="transmembrane region" description="Helical" evidence="2">
    <location>
        <begin position="78"/>
        <end position="100"/>
    </location>
</feature>
<dbReference type="EMBL" id="BPQH01000011">
    <property type="protein sequence ID" value="GJD50979.1"/>
    <property type="molecule type" value="Genomic_DNA"/>
</dbReference>
<reference evidence="3" key="2">
    <citation type="submission" date="2021-08" db="EMBL/GenBank/DDBJ databases">
        <authorList>
            <person name="Tani A."/>
            <person name="Ola A."/>
            <person name="Ogura Y."/>
            <person name="Katsura K."/>
            <person name="Hayashi T."/>
        </authorList>
    </citation>
    <scope>NUCLEOTIDE SEQUENCE</scope>
    <source>
        <strain evidence="3">KCTC 52305</strain>
    </source>
</reference>
<protein>
    <recommendedName>
        <fullName evidence="5">Amino acid transporter</fullName>
    </recommendedName>
</protein>